<evidence type="ECO:0000256" key="5">
    <source>
        <dbReference type="ARBA" id="ARBA00022741"/>
    </source>
</evidence>
<evidence type="ECO:0000256" key="9">
    <source>
        <dbReference type="ARBA" id="ARBA00023150"/>
    </source>
</evidence>
<dbReference type="Pfam" id="PF06463">
    <property type="entry name" value="Mob_synth_C"/>
    <property type="match status" value="1"/>
</dbReference>
<keyword evidence="7 12" id="KW-0411">Iron-sulfur</keyword>
<comment type="similarity">
    <text evidence="12">Belongs to the radical SAM superfamily. MoaA family.</text>
</comment>
<feature type="binding site" evidence="12">
    <location>
        <position position="27"/>
    </location>
    <ligand>
        <name>[4Fe-4S] cluster</name>
        <dbReference type="ChEBI" id="CHEBI:49883"/>
        <label>1</label>
        <note>4Fe-4S-S-AdoMet</note>
    </ligand>
</feature>
<feature type="binding site" evidence="12">
    <location>
        <position position="118"/>
    </location>
    <ligand>
        <name>S-adenosyl-L-methionine</name>
        <dbReference type="ChEBI" id="CHEBI:59789"/>
    </ligand>
</feature>
<comment type="function">
    <text evidence="12">Catalyzes the cyclization of GTP to (8S)-3',8-cyclo-7,8-dihydroguanosine 5'-triphosphate.</text>
</comment>
<evidence type="ECO:0000313" key="14">
    <source>
        <dbReference type="EMBL" id="TCO77406.1"/>
    </source>
</evidence>
<dbReference type="SFLD" id="SFLDG01383">
    <property type="entry name" value="cyclic_pyranopterin_phosphate"/>
    <property type="match status" value="1"/>
</dbReference>
<dbReference type="Gene3D" id="3.20.20.70">
    <property type="entry name" value="Aldolase class I"/>
    <property type="match status" value="1"/>
</dbReference>
<feature type="domain" description="Radical SAM core" evidence="13">
    <location>
        <begin position="4"/>
        <end position="219"/>
    </location>
</feature>
<dbReference type="PANTHER" id="PTHR22960">
    <property type="entry name" value="MOLYBDOPTERIN COFACTOR SYNTHESIS PROTEIN A"/>
    <property type="match status" value="1"/>
</dbReference>
<dbReference type="InterPro" id="IPR006638">
    <property type="entry name" value="Elp3/MiaA/NifB-like_rSAM"/>
</dbReference>
<evidence type="ECO:0000256" key="7">
    <source>
        <dbReference type="ARBA" id="ARBA00023014"/>
    </source>
</evidence>
<evidence type="ECO:0000256" key="3">
    <source>
        <dbReference type="ARBA" id="ARBA00022691"/>
    </source>
</evidence>
<dbReference type="AlphaFoldDB" id="A0A4R2L118"/>
<evidence type="ECO:0000256" key="11">
    <source>
        <dbReference type="ARBA" id="ARBA00048697"/>
    </source>
</evidence>
<keyword evidence="4 12" id="KW-0479">Metal-binding</keyword>
<comment type="pathway">
    <text evidence="12">Cofactor biosynthesis; molybdopterin biosynthesis.</text>
</comment>
<organism evidence="14 15">
    <name type="scientific">Marinisporobacter balticus</name>
    <dbReference type="NCBI Taxonomy" id="2018667"/>
    <lineage>
        <taxon>Bacteria</taxon>
        <taxon>Bacillati</taxon>
        <taxon>Bacillota</taxon>
        <taxon>Clostridia</taxon>
        <taxon>Peptostreptococcales</taxon>
        <taxon>Thermotaleaceae</taxon>
        <taxon>Marinisporobacter</taxon>
    </lineage>
</organism>
<comment type="subunit">
    <text evidence="12">Monomer and homodimer.</text>
</comment>
<evidence type="ECO:0000256" key="12">
    <source>
        <dbReference type="HAMAP-Rule" id="MF_01225"/>
    </source>
</evidence>
<dbReference type="GO" id="GO:1904047">
    <property type="term" value="F:S-adenosyl-L-methionine binding"/>
    <property type="evidence" value="ECO:0007669"/>
    <property type="project" value="UniProtKB-UniRule"/>
</dbReference>
<dbReference type="PANTHER" id="PTHR22960:SF0">
    <property type="entry name" value="MOLYBDENUM COFACTOR BIOSYNTHESIS PROTEIN 1"/>
    <property type="match status" value="1"/>
</dbReference>
<dbReference type="SFLD" id="SFLDS00029">
    <property type="entry name" value="Radical_SAM"/>
    <property type="match status" value="1"/>
</dbReference>
<feature type="binding site" evidence="12">
    <location>
        <position position="24"/>
    </location>
    <ligand>
        <name>[4Fe-4S] cluster</name>
        <dbReference type="ChEBI" id="CHEBI:49883"/>
        <label>1</label>
        <note>4Fe-4S-S-AdoMet</note>
    </ligand>
</feature>
<feature type="binding site" evidence="12">
    <location>
        <position position="94"/>
    </location>
    <ligand>
        <name>GTP</name>
        <dbReference type="ChEBI" id="CHEBI:37565"/>
    </ligand>
</feature>
<dbReference type="Pfam" id="PF04055">
    <property type="entry name" value="Radical_SAM"/>
    <property type="match status" value="1"/>
</dbReference>
<dbReference type="InterPro" id="IPR050105">
    <property type="entry name" value="MoCo_biosynth_MoaA/MoaC"/>
</dbReference>
<feature type="binding site" evidence="12">
    <location>
        <position position="67"/>
    </location>
    <ligand>
        <name>S-adenosyl-L-methionine</name>
        <dbReference type="ChEBI" id="CHEBI:59789"/>
    </ligand>
</feature>
<feature type="binding site" evidence="12">
    <location>
        <position position="155"/>
    </location>
    <ligand>
        <name>GTP</name>
        <dbReference type="ChEBI" id="CHEBI:37565"/>
    </ligand>
</feature>
<dbReference type="NCBIfam" id="TIGR02666">
    <property type="entry name" value="moaA"/>
    <property type="match status" value="1"/>
</dbReference>
<feature type="binding site" evidence="12">
    <location>
        <position position="63"/>
    </location>
    <ligand>
        <name>GTP</name>
        <dbReference type="ChEBI" id="CHEBI:37565"/>
    </ligand>
</feature>
<dbReference type="OrthoDB" id="9763993at2"/>
<keyword evidence="8 12" id="KW-0342">GTP-binding</keyword>
<dbReference type="Proteomes" id="UP000294919">
    <property type="component" value="Unassembled WGS sequence"/>
</dbReference>
<dbReference type="EC" id="4.1.99.22" evidence="1 12"/>
<accession>A0A4R2L118</accession>
<dbReference type="CDD" id="cd21117">
    <property type="entry name" value="Twitch_MoaA"/>
    <property type="match status" value="1"/>
</dbReference>
<gene>
    <name evidence="12" type="primary">moaA</name>
    <name evidence="14" type="ORF">EV214_10648</name>
</gene>
<dbReference type="InterPro" id="IPR010505">
    <property type="entry name" value="MoaA_twitch"/>
</dbReference>
<feature type="binding site" evidence="12">
    <location>
        <position position="189"/>
    </location>
    <ligand>
        <name>S-adenosyl-L-methionine</name>
        <dbReference type="ChEBI" id="CHEBI:59789"/>
    </ligand>
</feature>
<keyword evidence="5 12" id="KW-0547">Nucleotide-binding</keyword>
<keyword evidence="3 12" id="KW-0949">S-adenosyl-L-methionine</keyword>
<dbReference type="InterPro" id="IPR013785">
    <property type="entry name" value="Aldolase_TIM"/>
</dbReference>
<comment type="caution">
    <text evidence="14">The sequence shown here is derived from an EMBL/GenBank/DDBJ whole genome shotgun (WGS) entry which is preliminary data.</text>
</comment>
<dbReference type="GO" id="GO:0051539">
    <property type="term" value="F:4 iron, 4 sulfur cluster binding"/>
    <property type="evidence" value="ECO:0007669"/>
    <property type="project" value="UniProtKB-UniRule"/>
</dbReference>
<keyword evidence="6 12" id="KW-0408">Iron</keyword>
<evidence type="ECO:0000256" key="1">
    <source>
        <dbReference type="ARBA" id="ARBA00012167"/>
    </source>
</evidence>
<evidence type="ECO:0000256" key="4">
    <source>
        <dbReference type="ARBA" id="ARBA00022723"/>
    </source>
</evidence>
<feature type="binding site" evidence="12">
    <location>
        <position position="253"/>
    </location>
    <ligand>
        <name>[4Fe-4S] cluster</name>
        <dbReference type="ChEBI" id="CHEBI:49883"/>
        <label>2</label>
        <note>4Fe-4S-substrate</note>
    </ligand>
</feature>
<dbReference type="InterPro" id="IPR007197">
    <property type="entry name" value="rSAM"/>
</dbReference>
<dbReference type="CDD" id="cd01335">
    <property type="entry name" value="Radical_SAM"/>
    <property type="match status" value="1"/>
</dbReference>
<dbReference type="EMBL" id="SLWV01000006">
    <property type="protein sequence ID" value="TCO77406.1"/>
    <property type="molecule type" value="Genomic_DNA"/>
</dbReference>
<dbReference type="InterPro" id="IPR000385">
    <property type="entry name" value="MoaA_NifB_PqqE_Fe-S-bd_CS"/>
</dbReference>
<evidence type="ECO:0000256" key="10">
    <source>
        <dbReference type="ARBA" id="ARBA00023239"/>
    </source>
</evidence>
<keyword evidence="2 12" id="KW-0004">4Fe-4S</keyword>
<dbReference type="NCBIfam" id="NF001199">
    <property type="entry name" value="PRK00164.2-1"/>
    <property type="match status" value="1"/>
</dbReference>
<comment type="catalytic activity">
    <reaction evidence="11 12">
        <text>GTP + AH2 + S-adenosyl-L-methionine = (8S)-3',8-cyclo-7,8-dihydroguanosine 5'-triphosphate + 5'-deoxyadenosine + L-methionine + A + H(+)</text>
        <dbReference type="Rhea" id="RHEA:49576"/>
        <dbReference type="ChEBI" id="CHEBI:13193"/>
        <dbReference type="ChEBI" id="CHEBI:15378"/>
        <dbReference type="ChEBI" id="CHEBI:17319"/>
        <dbReference type="ChEBI" id="CHEBI:17499"/>
        <dbReference type="ChEBI" id="CHEBI:37565"/>
        <dbReference type="ChEBI" id="CHEBI:57844"/>
        <dbReference type="ChEBI" id="CHEBI:59789"/>
        <dbReference type="ChEBI" id="CHEBI:131766"/>
        <dbReference type="EC" id="4.1.99.22"/>
    </reaction>
</comment>
<name>A0A4R2L118_9FIRM</name>
<evidence type="ECO:0000259" key="13">
    <source>
        <dbReference type="PROSITE" id="PS51918"/>
    </source>
</evidence>
<dbReference type="InterPro" id="IPR040064">
    <property type="entry name" value="MoaA-like"/>
</dbReference>
<dbReference type="HAMAP" id="MF_01225_B">
    <property type="entry name" value="MoaA_B"/>
    <property type="match status" value="1"/>
</dbReference>
<dbReference type="UniPathway" id="UPA00344"/>
<comment type="cofactor">
    <cofactor evidence="12">
        <name>[4Fe-4S] cluster</name>
        <dbReference type="ChEBI" id="CHEBI:49883"/>
    </cofactor>
    <text evidence="12">Binds 2 [4Fe-4S] clusters. Binds 1 [4Fe-4S] cluster coordinated with 3 cysteines and an exchangeable S-adenosyl-L-methionine and 1 [4Fe-4S] cluster coordinated with 3 cysteines and the GTP-derived substrate.</text>
</comment>
<dbReference type="GO" id="GO:0046872">
    <property type="term" value="F:metal ion binding"/>
    <property type="evidence" value="ECO:0007669"/>
    <property type="project" value="UniProtKB-KW"/>
</dbReference>
<evidence type="ECO:0000256" key="8">
    <source>
        <dbReference type="ARBA" id="ARBA00023134"/>
    </source>
</evidence>
<evidence type="ECO:0000256" key="6">
    <source>
        <dbReference type="ARBA" id="ARBA00023004"/>
    </source>
</evidence>
<dbReference type="GO" id="GO:0006777">
    <property type="term" value="P:Mo-molybdopterin cofactor biosynthetic process"/>
    <property type="evidence" value="ECO:0007669"/>
    <property type="project" value="UniProtKB-UniRule"/>
</dbReference>
<proteinExistence type="inferred from homology"/>
<feature type="binding site" evidence="12">
    <location>
        <position position="250"/>
    </location>
    <ligand>
        <name>[4Fe-4S] cluster</name>
        <dbReference type="ChEBI" id="CHEBI:49883"/>
        <label>2</label>
        <note>4Fe-4S-substrate</note>
    </ligand>
</feature>
<keyword evidence="15" id="KW-1185">Reference proteome</keyword>
<feature type="binding site" evidence="12">
    <location>
        <position position="20"/>
    </location>
    <ligand>
        <name>[4Fe-4S] cluster</name>
        <dbReference type="ChEBI" id="CHEBI:49883"/>
        <label>1</label>
        <note>4Fe-4S-S-AdoMet</note>
    </ligand>
</feature>
<feature type="binding site" evidence="12">
    <location>
        <position position="26"/>
    </location>
    <ligand>
        <name>S-adenosyl-L-methionine</name>
        <dbReference type="ChEBI" id="CHEBI:59789"/>
    </ligand>
</feature>
<evidence type="ECO:0000256" key="2">
    <source>
        <dbReference type="ARBA" id="ARBA00022485"/>
    </source>
</evidence>
<dbReference type="InterPro" id="IPR058240">
    <property type="entry name" value="rSAM_sf"/>
</dbReference>
<dbReference type="SFLD" id="SFLDG01386">
    <property type="entry name" value="main_SPASM_domain-containing"/>
    <property type="match status" value="1"/>
</dbReference>
<reference evidence="14 15" key="1">
    <citation type="submission" date="2019-03" db="EMBL/GenBank/DDBJ databases">
        <title>Genomic Encyclopedia of Type Strains, Phase IV (KMG-IV): sequencing the most valuable type-strain genomes for metagenomic binning, comparative biology and taxonomic classification.</title>
        <authorList>
            <person name="Goeker M."/>
        </authorList>
    </citation>
    <scope>NUCLEOTIDE SEQUENCE [LARGE SCALE GENOMIC DNA]</scope>
    <source>
        <strain evidence="14 15">DSM 102940</strain>
    </source>
</reference>
<dbReference type="SMART" id="SM00729">
    <property type="entry name" value="Elp3"/>
    <property type="match status" value="1"/>
</dbReference>
<feature type="binding site" evidence="12">
    <location>
        <position position="13"/>
    </location>
    <ligand>
        <name>GTP</name>
        <dbReference type="ChEBI" id="CHEBI:37565"/>
    </ligand>
</feature>
<feature type="binding site" evidence="12">
    <location>
        <begin position="255"/>
        <end position="257"/>
    </location>
    <ligand>
        <name>GTP</name>
        <dbReference type="ChEBI" id="CHEBI:37565"/>
    </ligand>
</feature>
<keyword evidence="10 12" id="KW-0456">Lyase</keyword>
<dbReference type="GO" id="GO:0061799">
    <property type="term" value="F:cyclic pyranopterin monophosphate synthase activity"/>
    <property type="evidence" value="ECO:0007669"/>
    <property type="project" value="TreeGrafter"/>
</dbReference>
<feature type="binding site" evidence="12">
    <location>
        <position position="267"/>
    </location>
    <ligand>
        <name>[4Fe-4S] cluster</name>
        <dbReference type="ChEBI" id="CHEBI:49883"/>
        <label>2</label>
        <note>4Fe-4S-substrate</note>
    </ligand>
</feature>
<dbReference type="PROSITE" id="PS01305">
    <property type="entry name" value="MOAA_NIFB_PQQE"/>
    <property type="match status" value="1"/>
</dbReference>
<evidence type="ECO:0000313" key="15">
    <source>
        <dbReference type="Proteomes" id="UP000294919"/>
    </source>
</evidence>
<dbReference type="GO" id="GO:0061798">
    <property type="term" value="F:GTP 3',8'-cyclase activity"/>
    <property type="evidence" value="ECO:0007669"/>
    <property type="project" value="UniProtKB-UniRule"/>
</dbReference>
<protein>
    <recommendedName>
        <fullName evidence="1 12">GTP 3',8-cyclase</fullName>
        <ecNumber evidence="1 12">4.1.99.22</ecNumber>
    </recommendedName>
    <alternativeName>
        <fullName evidence="12">Molybdenum cofactor biosynthesis protein A</fullName>
    </alternativeName>
</protein>
<dbReference type="PROSITE" id="PS51918">
    <property type="entry name" value="RADICAL_SAM"/>
    <property type="match status" value="1"/>
</dbReference>
<dbReference type="InterPro" id="IPR013483">
    <property type="entry name" value="MoaA"/>
</dbReference>
<dbReference type="SFLD" id="SFLDG01067">
    <property type="entry name" value="SPASM/twitch_domain_containing"/>
    <property type="match status" value="1"/>
</dbReference>
<sequence length="318" mass="36438">MKDGFGRNINYLRLSITDLCNLRCRYCMPERGIDKCDCESILRFEEVDKIVSDLIEMGIDKVRITGGEPLVRRGIVQLIEKIGNHERIKELAITTNGILLEEMAEGLKRAGLNRVNVSLDTLDPHKYKYMTRGGDLKKVQQGIQKAMDVGLTPIKLNCVLIGGFNDDEIRNFVELTRNQAIDVRFIELMPIGEVAKWNEDQFISNDEVLKQVPELISVEKDDPSSPATYYRLPDSLGRVGLIRPISCKFCEDCNRIRLTSDGKLKYCLHSDDELDLKEVLRNQQDIHLAVQTYINKKPHEHQLDKKKYVKKSMFRIGG</sequence>
<dbReference type="SUPFAM" id="SSF102114">
    <property type="entry name" value="Radical SAM enzymes"/>
    <property type="match status" value="1"/>
</dbReference>
<keyword evidence="9 12" id="KW-0501">Molybdenum cofactor biosynthesis</keyword>
<dbReference type="GO" id="GO:0005525">
    <property type="term" value="F:GTP binding"/>
    <property type="evidence" value="ECO:0007669"/>
    <property type="project" value="UniProtKB-UniRule"/>
</dbReference>